<dbReference type="InterPro" id="IPR036322">
    <property type="entry name" value="WD40_repeat_dom_sf"/>
</dbReference>
<evidence type="ECO:0000313" key="6">
    <source>
        <dbReference type="EMBL" id="KAK5643844.1"/>
    </source>
</evidence>
<dbReference type="GO" id="GO:0043005">
    <property type="term" value="C:neuron projection"/>
    <property type="evidence" value="ECO:0007669"/>
    <property type="project" value="TreeGrafter"/>
</dbReference>
<feature type="coiled-coil region" evidence="1">
    <location>
        <begin position="335"/>
        <end position="362"/>
    </location>
</feature>
<dbReference type="Pfam" id="PF23361">
    <property type="entry name" value="BBS7_pf"/>
    <property type="match status" value="1"/>
</dbReference>
<evidence type="ECO:0000259" key="5">
    <source>
        <dbReference type="Pfam" id="PF23743"/>
    </source>
</evidence>
<dbReference type="Proteomes" id="UP001329430">
    <property type="component" value="Chromosome 5"/>
</dbReference>
<name>A0AAN7VGX2_9COLE</name>
<proteinExistence type="predicted"/>
<feature type="domain" description="BBS7 helical hairpin" evidence="2">
    <location>
        <begin position="600"/>
        <end position="714"/>
    </location>
</feature>
<accession>A0AAN7VGX2</accession>
<gene>
    <name evidence="6" type="ORF">RI129_007689</name>
</gene>
<dbReference type="InterPro" id="IPR056332">
    <property type="entry name" value="Beta-prop_BBS7"/>
</dbReference>
<feature type="domain" description="BBS7 platform" evidence="4">
    <location>
        <begin position="494"/>
        <end position="596"/>
    </location>
</feature>
<dbReference type="Gene3D" id="2.130.10.10">
    <property type="entry name" value="YVTN repeat-like/Quinoprotein amine dehydrogenase"/>
    <property type="match status" value="1"/>
</dbReference>
<evidence type="ECO:0000259" key="2">
    <source>
        <dbReference type="Pfam" id="PF23349"/>
    </source>
</evidence>
<evidence type="ECO:0000259" key="4">
    <source>
        <dbReference type="Pfam" id="PF23361"/>
    </source>
</evidence>
<comment type="caution">
    <text evidence="6">The sequence shown here is derived from an EMBL/GenBank/DDBJ whole genome shotgun (WGS) entry which is preliminary data.</text>
</comment>
<dbReference type="GO" id="GO:0008104">
    <property type="term" value="P:intracellular protein localization"/>
    <property type="evidence" value="ECO:0007669"/>
    <property type="project" value="TreeGrafter"/>
</dbReference>
<dbReference type="PANTHER" id="PTHR16074">
    <property type="entry name" value="BARDET-BIEDL SYNDROME 7 PROTEIN"/>
    <property type="match status" value="1"/>
</dbReference>
<dbReference type="GO" id="GO:0060271">
    <property type="term" value="P:cilium assembly"/>
    <property type="evidence" value="ECO:0007669"/>
    <property type="project" value="TreeGrafter"/>
</dbReference>
<evidence type="ECO:0008006" key="8">
    <source>
        <dbReference type="Google" id="ProtNLM"/>
    </source>
</evidence>
<evidence type="ECO:0000256" key="1">
    <source>
        <dbReference type="SAM" id="Coils"/>
    </source>
</evidence>
<dbReference type="InterPro" id="IPR056333">
    <property type="entry name" value="BBS7_pf_dom"/>
</dbReference>
<evidence type="ECO:0000259" key="3">
    <source>
        <dbReference type="Pfam" id="PF23360"/>
    </source>
</evidence>
<feature type="domain" description="BBS7 GAE" evidence="3">
    <location>
        <begin position="378"/>
        <end position="486"/>
    </location>
</feature>
<protein>
    <recommendedName>
        <fullName evidence="8">Bardet-Biedl syndrome 7 protein homolog</fullName>
    </recommendedName>
</protein>
<keyword evidence="1" id="KW-0175">Coiled coil</keyword>
<dbReference type="Pfam" id="PF23743">
    <property type="entry name" value="Beta-prop_BBS7"/>
    <property type="match status" value="1"/>
</dbReference>
<dbReference type="Pfam" id="PF23349">
    <property type="entry name" value="BBS7_hp"/>
    <property type="match status" value="1"/>
</dbReference>
<dbReference type="GO" id="GO:0036064">
    <property type="term" value="C:ciliary basal body"/>
    <property type="evidence" value="ECO:0007669"/>
    <property type="project" value="TreeGrafter"/>
</dbReference>
<dbReference type="GO" id="GO:0005930">
    <property type="term" value="C:axoneme"/>
    <property type="evidence" value="ECO:0007669"/>
    <property type="project" value="TreeGrafter"/>
</dbReference>
<dbReference type="InterPro" id="IPR015943">
    <property type="entry name" value="WD40/YVTN_repeat-like_dom_sf"/>
</dbReference>
<sequence>MELELFRVDYNIVGITSKSCLKLLPYTKIGEQQKVVVADNEGILQVFAVKKEDIQLQFKTLPGHKITSVQLSGEPGTMSDKIFISSENEVRGFTKKGKLFLSFDSNMTEPITSMYVLGNDLFLCGKHTYNHYKDCKDIGSYLCGDCIVDVIALHINKTHRLVALIACEGRMIRALEHARVTLSMEVESSPTVLHIYEDNDTKLVIFGTVDGRIGLLDIEKTQSFNKWIIQDNRFSSAISCIDSYKMVQNEHQNIIVGRQDGNIEVYSINLGDNETSALLHTTNCNESVTSLCCGIVGEANYDEILVATYTGRIFGLTTQTVERNITTDSKNYYFTTESAQKIVKLKNEVEELQMRVGKEREKYQASTHSYMEEMSAIPLLSIRDSMVQSKQDASYVLTLEVPTAIDNVLLQSNVPVDLLDVEKNSAVVSFSEAEPHNGNFLLATYRCQVNTNRLELKIRTIEGQYGTLQAYVTPIIQPKCCQVRQFEIKPLSMHFRVHSIEKKRPYNLLAIKGLFSLAEIHSWVFQCIPEVPEKPQFVDTTTTLFFQSTFLGTHLECNFQKGEAKFASDNISTISIIREFLTKETTKKKIKIDISIVVNDDSINHILKLIDPKLQSHAKLSKEVLLLDALHELGVNDTETVQALSTKYQVLLEKEKELRAEFSNQPAYLDRLYGIITDLYIDYYKFKGVSVKSRIPKLLTILDNYDYKNLLLFFRPDFEMLD</sequence>
<keyword evidence="7" id="KW-1185">Reference proteome</keyword>
<dbReference type="PANTHER" id="PTHR16074:SF4">
    <property type="entry name" value="BARDET-BIEDL SYNDROME 7 PROTEIN"/>
    <property type="match status" value="1"/>
</dbReference>
<dbReference type="InterPro" id="IPR056335">
    <property type="entry name" value="BBS7_hairpin"/>
</dbReference>
<dbReference type="GO" id="GO:0034464">
    <property type="term" value="C:BBSome"/>
    <property type="evidence" value="ECO:0007669"/>
    <property type="project" value="TreeGrafter"/>
</dbReference>
<organism evidence="6 7">
    <name type="scientific">Pyrocoelia pectoralis</name>
    <dbReference type="NCBI Taxonomy" id="417401"/>
    <lineage>
        <taxon>Eukaryota</taxon>
        <taxon>Metazoa</taxon>
        <taxon>Ecdysozoa</taxon>
        <taxon>Arthropoda</taxon>
        <taxon>Hexapoda</taxon>
        <taxon>Insecta</taxon>
        <taxon>Pterygota</taxon>
        <taxon>Neoptera</taxon>
        <taxon>Endopterygota</taxon>
        <taxon>Coleoptera</taxon>
        <taxon>Polyphaga</taxon>
        <taxon>Elateriformia</taxon>
        <taxon>Elateroidea</taxon>
        <taxon>Lampyridae</taxon>
        <taxon>Lampyrinae</taxon>
        <taxon>Pyrocoelia</taxon>
    </lineage>
</organism>
<dbReference type="GO" id="GO:0016020">
    <property type="term" value="C:membrane"/>
    <property type="evidence" value="ECO:0007669"/>
    <property type="project" value="TreeGrafter"/>
</dbReference>
<dbReference type="EMBL" id="JAVRBK010000005">
    <property type="protein sequence ID" value="KAK5643844.1"/>
    <property type="molecule type" value="Genomic_DNA"/>
</dbReference>
<dbReference type="Pfam" id="PF23360">
    <property type="entry name" value="BBS7_GAE"/>
    <property type="match status" value="1"/>
</dbReference>
<dbReference type="SUPFAM" id="SSF50978">
    <property type="entry name" value="WD40 repeat-like"/>
    <property type="match status" value="1"/>
</dbReference>
<evidence type="ECO:0000313" key="7">
    <source>
        <dbReference type="Proteomes" id="UP001329430"/>
    </source>
</evidence>
<dbReference type="AlphaFoldDB" id="A0AAN7VGX2"/>
<reference evidence="6 7" key="1">
    <citation type="journal article" date="2024" name="Insects">
        <title>An Improved Chromosome-Level Genome Assembly of the Firefly Pyrocoelia pectoralis.</title>
        <authorList>
            <person name="Fu X."/>
            <person name="Meyer-Rochow V.B."/>
            <person name="Ballantyne L."/>
            <person name="Zhu X."/>
        </authorList>
    </citation>
    <scope>NUCLEOTIDE SEQUENCE [LARGE SCALE GENOMIC DNA]</scope>
    <source>
        <strain evidence="6">XCY_ONT2</strain>
    </source>
</reference>
<feature type="domain" description="BBS7 beta-propeller" evidence="5">
    <location>
        <begin position="21"/>
        <end position="318"/>
    </location>
</feature>
<dbReference type="InterPro" id="IPR056334">
    <property type="entry name" value="BBS7_GAE_dom"/>
</dbReference>